<organism evidence="1 2">
    <name type="scientific">Rhizobium soli</name>
    <dbReference type="NCBI Taxonomy" id="424798"/>
    <lineage>
        <taxon>Bacteria</taxon>
        <taxon>Pseudomonadati</taxon>
        <taxon>Pseudomonadota</taxon>
        <taxon>Alphaproteobacteria</taxon>
        <taxon>Hyphomicrobiales</taxon>
        <taxon>Rhizobiaceae</taxon>
        <taxon>Rhizobium/Agrobacterium group</taxon>
        <taxon>Rhizobium</taxon>
    </lineage>
</organism>
<dbReference type="Proteomes" id="UP000585437">
    <property type="component" value="Unassembled WGS sequence"/>
</dbReference>
<proteinExistence type="predicted"/>
<evidence type="ECO:0000313" key="2">
    <source>
        <dbReference type="Proteomes" id="UP000585437"/>
    </source>
</evidence>
<accession>A0A7X0MS94</accession>
<comment type="caution">
    <text evidence="1">The sequence shown here is derived from an EMBL/GenBank/DDBJ whole genome shotgun (WGS) entry which is preliminary data.</text>
</comment>
<sequence>MVTSAISVGGRWLGERMMLGGHSESTETFDLVIGQDTIQLSANTLRFKEQRRSGATERADLYLTWPEMTGYSATNRARFDTVSQPASLIFVQMSQSTMSRDMSGRLQPIYEGLFEGPAEPAEHGLTLHRLRADSGYGNEVILTGAQPGAASPYAVRCLFPSAGERPTSGDCQRDIRVGQDLTVLYRFSSALLRDGQKIDAGVRTFVQTRLVTGHPVAQVNR</sequence>
<gene>
    <name evidence="1" type="ORF">F4695_002817</name>
</gene>
<reference evidence="1 2" key="1">
    <citation type="submission" date="2020-08" db="EMBL/GenBank/DDBJ databases">
        <title>The Agave Microbiome: Exploring the role of microbial communities in plant adaptations to desert environments.</title>
        <authorList>
            <person name="Partida-Martinez L.P."/>
        </authorList>
    </citation>
    <scope>NUCLEOTIDE SEQUENCE [LARGE SCALE GENOMIC DNA]</scope>
    <source>
        <strain evidence="1 2">AS3.12</strain>
    </source>
</reference>
<dbReference type="RefSeq" id="WP_246454021.1">
    <property type="nucleotide sequence ID" value="NZ_JACHBU010000005.1"/>
</dbReference>
<evidence type="ECO:0000313" key="1">
    <source>
        <dbReference type="EMBL" id="MBB6509449.1"/>
    </source>
</evidence>
<keyword evidence="2" id="KW-1185">Reference proteome</keyword>
<dbReference type="AlphaFoldDB" id="A0A7X0MS94"/>
<dbReference type="EMBL" id="JACHBU010000005">
    <property type="protein sequence ID" value="MBB6509449.1"/>
    <property type="molecule type" value="Genomic_DNA"/>
</dbReference>
<protein>
    <submittedName>
        <fullName evidence="1">Uncharacterized protein</fullName>
    </submittedName>
</protein>
<name>A0A7X0MS94_9HYPH</name>